<proteinExistence type="predicted"/>
<accession>A0A1X6YAL6</accession>
<dbReference type="PANTHER" id="PTHR36925:SF1">
    <property type="entry name" value="COBALT-PRECORRIN-6A REDUCTASE"/>
    <property type="match status" value="1"/>
</dbReference>
<dbReference type="EC" id="1.3.1.54" evidence="4"/>
<dbReference type="GO" id="GO:0009236">
    <property type="term" value="P:cobalamin biosynthetic process"/>
    <property type="evidence" value="ECO:0007669"/>
    <property type="project" value="UniProtKB-UniPathway"/>
</dbReference>
<reference evidence="5" key="1">
    <citation type="submission" date="2017-03" db="EMBL/GenBank/DDBJ databases">
        <authorList>
            <person name="Rodrigo-Torres L."/>
            <person name="Arahal R.D."/>
            <person name="Lucena T."/>
        </authorList>
    </citation>
    <scope>NUCLEOTIDE SEQUENCE [LARGE SCALE GENOMIC DNA]</scope>
    <source>
        <strain evidence="5">CECT 7751</strain>
    </source>
</reference>
<dbReference type="Pfam" id="PF02571">
    <property type="entry name" value="CbiJ"/>
    <property type="match status" value="1"/>
</dbReference>
<comment type="pathway">
    <text evidence="1">Cofactor biosynthesis; adenosylcobalamin biosynthesis.</text>
</comment>
<evidence type="ECO:0000256" key="3">
    <source>
        <dbReference type="ARBA" id="ARBA00023002"/>
    </source>
</evidence>
<dbReference type="InterPro" id="IPR003723">
    <property type="entry name" value="Precorrin-6x_reduct"/>
</dbReference>
<organism evidence="4 5">
    <name type="scientific">Pseudooceanicola marinus</name>
    <dbReference type="NCBI Taxonomy" id="396013"/>
    <lineage>
        <taxon>Bacteria</taxon>
        <taxon>Pseudomonadati</taxon>
        <taxon>Pseudomonadota</taxon>
        <taxon>Alphaproteobacteria</taxon>
        <taxon>Rhodobacterales</taxon>
        <taxon>Paracoccaceae</taxon>
        <taxon>Pseudooceanicola</taxon>
    </lineage>
</organism>
<gene>
    <name evidence="4" type="primary">cobK</name>
    <name evidence="4" type="ORF">PSM7751_00437</name>
</gene>
<keyword evidence="5" id="KW-1185">Reference proteome</keyword>
<protein>
    <submittedName>
        <fullName evidence="4">Precorrin-6A reductase</fullName>
        <ecNumber evidence="4">1.3.1.54</ecNumber>
    </submittedName>
</protein>
<dbReference type="UniPathway" id="UPA00148"/>
<evidence type="ECO:0000313" key="5">
    <source>
        <dbReference type="Proteomes" id="UP000193963"/>
    </source>
</evidence>
<keyword evidence="2" id="KW-0169">Cobalamin biosynthesis</keyword>
<evidence type="ECO:0000256" key="1">
    <source>
        <dbReference type="ARBA" id="ARBA00004953"/>
    </source>
</evidence>
<name>A0A1X6YAL6_9RHOB</name>
<dbReference type="NCBIfam" id="TIGR00715">
    <property type="entry name" value="precor6x_red"/>
    <property type="match status" value="1"/>
</dbReference>
<dbReference type="EMBL" id="FWFN01000001">
    <property type="protein sequence ID" value="SLN15652.1"/>
    <property type="molecule type" value="Genomic_DNA"/>
</dbReference>
<dbReference type="OrthoDB" id="5183775at2"/>
<dbReference type="PANTHER" id="PTHR36925">
    <property type="entry name" value="COBALT-PRECORRIN-6A REDUCTASE"/>
    <property type="match status" value="1"/>
</dbReference>
<evidence type="ECO:0000256" key="2">
    <source>
        <dbReference type="ARBA" id="ARBA00022573"/>
    </source>
</evidence>
<sequence length="250" mass="26413">MTCNLLVLGGTTEGTRLGRALAEAGVTGTISMAGRVASPAEQALPLRIGGFGGVEGLAQYLVEARITHVIDATHPFAAQMSANAVAACARAGVPLIALTRAPWHAGPADRWIHVPDIAGAVQALAGPRQRVMLAVGRMHLADFADQPQHRYLLRLVDPPEARPLPDCTVIVDRGPFALDDDIALMQQHDIEIVVSKNSGGAGAHAKIEAARRLGLPVLMIDRPQVPPRHETHEIAQVMAWLAHAGTDLGV</sequence>
<dbReference type="NCBIfam" id="NF005968">
    <property type="entry name" value="PRK08057.1-2"/>
    <property type="match status" value="1"/>
</dbReference>
<dbReference type="RefSeq" id="WP_085886342.1">
    <property type="nucleotide sequence ID" value="NZ_FWFN01000001.1"/>
</dbReference>
<dbReference type="PROSITE" id="PS51014">
    <property type="entry name" value="COBK_CBIJ"/>
    <property type="match status" value="1"/>
</dbReference>
<dbReference type="GO" id="GO:0016994">
    <property type="term" value="F:precorrin-6A reductase activity"/>
    <property type="evidence" value="ECO:0007669"/>
    <property type="project" value="UniProtKB-EC"/>
</dbReference>
<keyword evidence="3 4" id="KW-0560">Oxidoreductase</keyword>
<dbReference type="Proteomes" id="UP000193963">
    <property type="component" value="Unassembled WGS sequence"/>
</dbReference>
<dbReference type="AlphaFoldDB" id="A0A1X6YAL6"/>
<evidence type="ECO:0000313" key="4">
    <source>
        <dbReference type="EMBL" id="SLN15652.1"/>
    </source>
</evidence>